<feature type="domain" description="Bacterial transcriptional activator" evidence="4">
    <location>
        <begin position="99"/>
        <end position="240"/>
    </location>
</feature>
<dbReference type="Gene3D" id="1.10.10.10">
    <property type="entry name" value="Winged helix-like DNA-binding domain superfamily/Winged helix DNA-binding domain"/>
    <property type="match status" value="1"/>
</dbReference>
<evidence type="ECO:0000256" key="1">
    <source>
        <dbReference type="ARBA" id="ARBA00005820"/>
    </source>
</evidence>
<dbReference type="SMART" id="SM01043">
    <property type="entry name" value="BTAD"/>
    <property type="match status" value="1"/>
</dbReference>
<dbReference type="GO" id="GO:0006355">
    <property type="term" value="P:regulation of DNA-templated transcription"/>
    <property type="evidence" value="ECO:0007669"/>
    <property type="project" value="InterPro"/>
</dbReference>
<dbReference type="Pfam" id="PF25872">
    <property type="entry name" value="HTH_77"/>
    <property type="match status" value="1"/>
</dbReference>
<organism evidence="5 6">
    <name type="scientific">Mycolicibacterium aichiense</name>
    <dbReference type="NCBI Taxonomy" id="1799"/>
    <lineage>
        <taxon>Bacteria</taxon>
        <taxon>Bacillati</taxon>
        <taxon>Actinomycetota</taxon>
        <taxon>Actinomycetes</taxon>
        <taxon>Mycobacteriales</taxon>
        <taxon>Mycobacteriaceae</taxon>
        <taxon>Mycolicibacterium</taxon>
    </lineage>
</organism>
<dbReference type="Gene3D" id="3.40.50.300">
    <property type="entry name" value="P-loop containing nucleotide triphosphate hydrolases"/>
    <property type="match status" value="1"/>
</dbReference>
<dbReference type="Pfam" id="PF00931">
    <property type="entry name" value="NB-ARC"/>
    <property type="match status" value="1"/>
</dbReference>
<gene>
    <name evidence="5" type="ORF">MAIC_40630</name>
</gene>
<dbReference type="InterPro" id="IPR027417">
    <property type="entry name" value="P-loop_NTPase"/>
</dbReference>
<dbReference type="CDD" id="cd15831">
    <property type="entry name" value="BTAD"/>
    <property type="match status" value="1"/>
</dbReference>
<reference evidence="5 6" key="1">
    <citation type="journal article" date="2019" name="Emerg. Microbes Infect.">
        <title>Comprehensive subspecies identification of 175 nontuberculous mycobacteria species based on 7547 genomic profiles.</title>
        <authorList>
            <person name="Matsumoto Y."/>
            <person name="Kinjo T."/>
            <person name="Motooka D."/>
            <person name="Nabeya D."/>
            <person name="Jung N."/>
            <person name="Uechi K."/>
            <person name="Horii T."/>
            <person name="Iida T."/>
            <person name="Fujita J."/>
            <person name="Nakamura S."/>
        </authorList>
    </citation>
    <scope>NUCLEOTIDE SEQUENCE [LARGE SCALE GENOMIC DNA]</scope>
    <source>
        <strain evidence="5 6">JCM 6376</strain>
    </source>
</reference>
<dbReference type="AlphaFoldDB" id="A0AAD1HQU0"/>
<accession>A0AAD1HQU0</accession>
<evidence type="ECO:0000259" key="3">
    <source>
        <dbReference type="SMART" id="SM00862"/>
    </source>
</evidence>
<comment type="similarity">
    <text evidence="1">Belongs to the AfsR/DnrI/RedD regulatory family.</text>
</comment>
<evidence type="ECO:0000256" key="2">
    <source>
        <dbReference type="ARBA" id="ARBA00023125"/>
    </source>
</evidence>
<proteinExistence type="inferred from homology"/>
<protein>
    <submittedName>
        <fullName evidence="5">SARP family transcriptional regulator</fullName>
    </submittedName>
</protein>
<dbReference type="RefSeq" id="WP_115321556.1">
    <property type="nucleotide sequence ID" value="NZ_AP022561.1"/>
</dbReference>
<dbReference type="GO" id="GO:0000160">
    <property type="term" value="P:phosphorelay signal transduction system"/>
    <property type="evidence" value="ECO:0007669"/>
    <property type="project" value="InterPro"/>
</dbReference>
<dbReference type="Pfam" id="PF03704">
    <property type="entry name" value="BTAD"/>
    <property type="match status" value="1"/>
</dbReference>
<feature type="domain" description="OmpR/PhoB-type" evidence="3">
    <location>
        <begin position="17"/>
        <end position="92"/>
    </location>
</feature>
<name>A0AAD1HQU0_9MYCO</name>
<dbReference type="Proteomes" id="UP000467327">
    <property type="component" value="Chromosome"/>
</dbReference>
<keyword evidence="6" id="KW-1185">Reference proteome</keyword>
<dbReference type="PRINTS" id="PR00364">
    <property type="entry name" value="DISEASERSIST"/>
</dbReference>
<dbReference type="InterPro" id="IPR016032">
    <property type="entry name" value="Sig_transdc_resp-reg_C-effctor"/>
</dbReference>
<dbReference type="PANTHER" id="PTHR47691:SF3">
    <property type="entry name" value="HTH-TYPE TRANSCRIPTIONAL REGULATOR RV0890C-RELATED"/>
    <property type="match status" value="1"/>
</dbReference>
<dbReference type="InterPro" id="IPR011990">
    <property type="entry name" value="TPR-like_helical_dom_sf"/>
</dbReference>
<evidence type="ECO:0000259" key="4">
    <source>
        <dbReference type="SMART" id="SM01043"/>
    </source>
</evidence>
<dbReference type="SUPFAM" id="SSF48452">
    <property type="entry name" value="TPR-like"/>
    <property type="match status" value="2"/>
</dbReference>
<dbReference type="SUPFAM" id="SSF52540">
    <property type="entry name" value="P-loop containing nucleoside triphosphate hydrolases"/>
    <property type="match status" value="1"/>
</dbReference>
<dbReference type="InterPro" id="IPR058852">
    <property type="entry name" value="HTH_77"/>
</dbReference>
<dbReference type="InterPro" id="IPR001867">
    <property type="entry name" value="OmpR/PhoB-type_DNA-bd"/>
</dbReference>
<dbReference type="EMBL" id="AP022561">
    <property type="protein sequence ID" value="BBX09260.1"/>
    <property type="molecule type" value="Genomic_DNA"/>
</dbReference>
<dbReference type="SUPFAM" id="SSF46894">
    <property type="entry name" value="C-terminal effector domain of the bipartite response regulators"/>
    <property type="match status" value="1"/>
</dbReference>
<dbReference type="SMART" id="SM00862">
    <property type="entry name" value="Trans_reg_C"/>
    <property type="match status" value="1"/>
</dbReference>
<dbReference type="Gene3D" id="1.25.40.10">
    <property type="entry name" value="Tetratricopeptide repeat domain"/>
    <property type="match status" value="2"/>
</dbReference>
<dbReference type="KEGG" id="maic:MAIC_40630"/>
<dbReference type="InterPro" id="IPR002182">
    <property type="entry name" value="NB-ARC"/>
</dbReference>
<keyword evidence="2" id="KW-0238">DNA-binding</keyword>
<dbReference type="InterPro" id="IPR036388">
    <property type="entry name" value="WH-like_DNA-bd_sf"/>
</dbReference>
<dbReference type="GO" id="GO:0043531">
    <property type="term" value="F:ADP binding"/>
    <property type="evidence" value="ECO:0007669"/>
    <property type="project" value="InterPro"/>
</dbReference>
<evidence type="ECO:0000313" key="5">
    <source>
        <dbReference type="EMBL" id="BBX09260.1"/>
    </source>
</evidence>
<sequence>MGLLFRMLGEVDAHVDERRVDIGHIRQRCVLLCLLVDLNRPVPPDVLIDRVWADTPPAKARNALAAYVSRLRRSFTGVGEARITRGPGGYMLQADEQSVDLHRFRHQVRDARKTQIPVDAVTLFNNALDMWTGEPLSAIDTPWANQLRSSLAAERFSVFLDRNDAALRAGRHAEIFGELLETAQTHPLDERVAGQLMLAQYRSGRQDHALETYRLMRERLGNELGVDPSPALEAVYVQILHRDAGSPVGPWPSTLGRHIPRRPTRLIGRAGDVRTTLTALDESALVTLTGVGGVGKTRLALAVAQEAADRFADGVVIVELVPLDDGAAVSRAMCAALRFQPGADLRPDDALIEFLQRQRMLLVVDNCEHVLPQAALLMDRITTHCPDVKVLATSRESLGAGGEQVVPVRPLTEDAATTLFVERARASRPDFDPERERTGAVADICRRLDGLPLAIELAAARMRAMSTADVVRRLDRLRLLSGRVNGAHPRHQNLTATIDWSYQLLSDQEQTLFATLSVFAGGFDLDAVHAVCAEPRMSEDDSVELLMGLVDKSMVEVETGPGATRYRLLETLRAYGRERLADTGRLAETTTRHAHYFTDLIAAAAAGVRGAQEAEWIARFVTEPARYTTPDYDNLRSAFETMVTVGDVDRALRLVISLPEVMFMRIGVHCGEWAEKIVQIADEDHPLYSAAVGTAARAAWFAGRYHRARQLVALVPQRSASADVSYCADPTDILADIALYEGDPAAALEHYQRELIAARVATDPHRLVWVLYNITVCHAALRDPGAGLAAGNEAMQVADRVANPTVRAMALCALGRALAPTQPERAMTLFEQARELAAGVVNNWLIGVACAEDAAIRAVHGDPVAAAGIFADLVDHWEFGSAGIGSYQWDTLADVTRLLARLGAHGEAAALHRALVEAGREPPLARPAATERDATPASNGHDAVALAKIALRRYV</sequence>
<evidence type="ECO:0000313" key="6">
    <source>
        <dbReference type="Proteomes" id="UP000467327"/>
    </source>
</evidence>
<dbReference type="PANTHER" id="PTHR47691">
    <property type="entry name" value="REGULATOR-RELATED"/>
    <property type="match status" value="1"/>
</dbReference>
<dbReference type="GO" id="GO:0003677">
    <property type="term" value="F:DNA binding"/>
    <property type="evidence" value="ECO:0007669"/>
    <property type="project" value="UniProtKB-KW"/>
</dbReference>
<dbReference type="InterPro" id="IPR005158">
    <property type="entry name" value="BTAD"/>
</dbReference>